<dbReference type="Pfam" id="PF02353">
    <property type="entry name" value="CMAS"/>
    <property type="match status" value="1"/>
</dbReference>
<keyword evidence="5" id="KW-0443">Lipid metabolism</keyword>
<comment type="caution">
    <text evidence="6">The sequence shown here is derived from an EMBL/GenBank/DDBJ whole genome shotgun (WGS) entry which is preliminary data.</text>
</comment>
<dbReference type="Gene3D" id="3.40.50.150">
    <property type="entry name" value="Vaccinia Virus protein VP39"/>
    <property type="match status" value="1"/>
</dbReference>
<accession>A0A2P8CPP7</accession>
<name>A0A2P8CPP7_9ACTN</name>
<dbReference type="PANTHER" id="PTHR43667">
    <property type="entry name" value="CYCLOPROPANE-FATTY-ACYL-PHOSPHOLIPID SYNTHASE"/>
    <property type="match status" value="1"/>
</dbReference>
<dbReference type="InterPro" id="IPR050723">
    <property type="entry name" value="CFA/CMAS"/>
</dbReference>
<dbReference type="EMBL" id="PYGA01000033">
    <property type="protein sequence ID" value="PSK86921.1"/>
    <property type="molecule type" value="Genomic_DNA"/>
</dbReference>
<evidence type="ECO:0000256" key="4">
    <source>
        <dbReference type="ARBA" id="ARBA00022691"/>
    </source>
</evidence>
<evidence type="ECO:0000256" key="3">
    <source>
        <dbReference type="ARBA" id="ARBA00022679"/>
    </source>
</evidence>
<dbReference type="AlphaFoldDB" id="A0A2P8CPP7"/>
<dbReference type="GO" id="GO:0032259">
    <property type="term" value="P:methylation"/>
    <property type="evidence" value="ECO:0007669"/>
    <property type="project" value="UniProtKB-KW"/>
</dbReference>
<dbReference type="GO" id="GO:0008168">
    <property type="term" value="F:methyltransferase activity"/>
    <property type="evidence" value="ECO:0007669"/>
    <property type="project" value="UniProtKB-KW"/>
</dbReference>
<gene>
    <name evidence="6" type="ORF">CLV63_13338</name>
</gene>
<dbReference type="InterPro" id="IPR003333">
    <property type="entry name" value="CMAS"/>
</dbReference>
<keyword evidence="7" id="KW-1185">Reference proteome</keyword>
<dbReference type="OrthoDB" id="9782855at2"/>
<dbReference type="GO" id="GO:0008610">
    <property type="term" value="P:lipid biosynthetic process"/>
    <property type="evidence" value="ECO:0007669"/>
    <property type="project" value="InterPro"/>
</dbReference>
<dbReference type="InterPro" id="IPR029063">
    <property type="entry name" value="SAM-dependent_MTases_sf"/>
</dbReference>
<evidence type="ECO:0000313" key="7">
    <source>
        <dbReference type="Proteomes" id="UP000240542"/>
    </source>
</evidence>
<organism evidence="6 7">
    <name type="scientific">Murinocardiopsis flavida</name>
    <dbReference type="NCBI Taxonomy" id="645275"/>
    <lineage>
        <taxon>Bacteria</taxon>
        <taxon>Bacillati</taxon>
        <taxon>Actinomycetota</taxon>
        <taxon>Actinomycetes</taxon>
        <taxon>Streptosporangiales</taxon>
        <taxon>Nocardiopsidaceae</taxon>
        <taxon>Murinocardiopsis</taxon>
    </lineage>
</organism>
<dbReference type="RefSeq" id="WP_106586649.1">
    <property type="nucleotide sequence ID" value="NZ_PYGA01000033.1"/>
</dbReference>
<evidence type="ECO:0000256" key="5">
    <source>
        <dbReference type="ARBA" id="ARBA00023098"/>
    </source>
</evidence>
<keyword evidence="3" id="KW-0808">Transferase</keyword>
<dbReference type="Proteomes" id="UP000240542">
    <property type="component" value="Unassembled WGS sequence"/>
</dbReference>
<dbReference type="SUPFAM" id="SSF53335">
    <property type="entry name" value="S-adenosyl-L-methionine-dependent methyltransferases"/>
    <property type="match status" value="1"/>
</dbReference>
<evidence type="ECO:0000256" key="1">
    <source>
        <dbReference type="ARBA" id="ARBA00010815"/>
    </source>
</evidence>
<comment type="similarity">
    <text evidence="1">Belongs to the CFA/CMAS family.</text>
</comment>
<proteinExistence type="inferred from homology"/>
<keyword evidence="2" id="KW-0489">Methyltransferase</keyword>
<dbReference type="CDD" id="cd02440">
    <property type="entry name" value="AdoMet_MTases"/>
    <property type="match status" value="1"/>
</dbReference>
<keyword evidence="4" id="KW-0949">S-adenosyl-L-methionine</keyword>
<dbReference type="PIRSF" id="PIRSF003085">
    <property type="entry name" value="CMAS"/>
    <property type="match status" value="1"/>
</dbReference>
<evidence type="ECO:0000313" key="6">
    <source>
        <dbReference type="EMBL" id="PSK86921.1"/>
    </source>
</evidence>
<evidence type="ECO:0000256" key="2">
    <source>
        <dbReference type="ARBA" id="ARBA00022603"/>
    </source>
</evidence>
<protein>
    <submittedName>
        <fullName evidence="6">Cyclopropane-fatty-acyl-phospholipid synthase</fullName>
    </submittedName>
</protein>
<reference evidence="6 7" key="1">
    <citation type="submission" date="2018-03" db="EMBL/GenBank/DDBJ databases">
        <title>Genomic Encyclopedia of Archaeal and Bacterial Type Strains, Phase II (KMG-II): from individual species to whole genera.</title>
        <authorList>
            <person name="Goeker M."/>
        </authorList>
    </citation>
    <scope>NUCLEOTIDE SEQUENCE [LARGE SCALE GENOMIC DNA]</scope>
    <source>
        <strain evidence="6 7">DSM 45312</strain>
    </source>
</reference>
<sequence>MTATAEPVGTTAVDAARWPDVARVPPSRVRGTVARAISLRAFARLPIRVRTPGGPLPSGGGPGTPVLELHRPDAFYRRLAAGGLIGFGESYMAGDWDAPDLVALLTAFGGGFADLVPRPLRPLRALALPTQPRAERNTRSGARSNIRRHYDLSNELFALFLDETMTYSAALFDGGPAADRADLAAAQHRKIDRLLDRTRVGPGTRLLEIGTGWGALAIRAAQRGARVDSVTLSREQCDLARARVAAAGAADRADVRVADYRELRGSYDAIASVEMVEAVGERYWPVYFTALDRLTAPGGRVGLQAITMDHARMRASRSAYTWMHKYVFPGGLIPSVRAIEEQVRARTALRVADRLRFGGDYAETLRLWRAAFDAGREQAAALGFDGVFHRMWSFYLAYSEAGFRSGLIDVEQIVLERA</sequence>
<dbReference type="PANTHER" id="PTHR43667:SF2">
    <property type="entry name" value="FATTY ACID C-METHYL TRANSFERASE"/>
    <property type="match status" value="1"/>
</dbReference>